<gene>
    <name evidence="2" type="ORF">N5B56_13040</name>
</gene>
<evidence type="ECO:0000313" key="2">
    <source>
        <dbReference type="EMBL" id="MCT7399989.1"/>
    </source>
</evidence>
<dbReference type="Proteomes" id="UP001431199">
    <property type="component" value="Unassembled WGS sequence"/>
</dbReference>
<sequence length="42" mass="4515">MSSNIKILVDKETGVNYLCWKSGYGAGVTPLLDSEGKVIVTK</sequence>
<dbReference type="EMBL" id="JAODBU010000016">
    <property type="protein sequence ID" value="MCT7399989.1"/>
    <property type="molecule type" value="Genomic_DNA"/>
</dbReference>
<comment type="caution">
    <text evidence="2">The sequence shown here is derived from an EMBL/GenBank/DDBJ whole genome shotgun (WGS) entry which is preliminary data.</text>
</comment>
<name>A0ABT2M378_9FIRM</name>
<organism evidence="2 3">
    <name type="scientific">Eubacterium album</name>
    <dbReference type="NCBI Taxonomy" id="2978477"/>
    <lineage>
        <taxon>Bacteria</taxon>
        <taxon>Bacillati</taxon>
        <taxon>Bacillota</taxon>
        <taxon>Clostridia</taxon>
        <taxon>Eubacteriales</taxon>
        <taxon>Eubacteriaceae</taxon>
        <taxon>Eubacterium</taxon>
    </lineage>
</organism>
<accession>A0ABT2M378</accession>
<feature type="domain" description="DUF6440" evidence="1">
    <location>
        <begin position="3"/>
        <end position="41"/>
    </location>
</feature>
<protein>
    <submittedName>
        <fullName evidence="2">DUF6440 family protein</fullName>
    </submittedName>
</protein>
<dbReference type="Pfam" id="PF20037">
    <property type="entry name" value="DUF6440"/>
    <property type="match status" value="1"/>
</dbReference>
<evidence type="ECO:0000313" key="3">
    <source>
        <dbReference type="Proteomes" id="UP001431199"/>
    </source>
</evidence>
<proteinExistence type="predicted"/>
<dbReference type="InterPro" id="IPR045515">
    <property type="entry name" value="DUF6440"/>
</dbReference>
<keyword evidence="3" id="KW-1185">Reference proteome</keyword>
<evidence type="ECO:0000259" key="1">
    <source>
        <dbReference type="Pfam" id="PF20037"/>
    </source>
</evidence>
<reference evidence="2" key="1">
    <citation type="submission" date="2022-09" db="EMBL/GenBank/DDBJ databases">
        <title>Eubacterium sp. LFL-14 isolated from human feces.</title>
        <authorList>
            <person name="Liu F."/>
        </authorList>
    </citation>
    <scope>NUCLEOTIDE SEQUENCE</scope>
    <source>
        <strain evidence="2">LFL-14</strain>
    </source>
</reference>